<name>A0A067TAV1_GALM3</name>
<accession>A0A067TAV1</accession>
<dbReference type="HOGENOM" id="CLU_1704342_0_0_1"/>
<sequence length="154" mass="18384">MLSIASRRSWTSDDRASRISPDLVLQRYPRTHILSLNFFSGQWYKAAWYYHRWAIFSIIFSHSSFYWRITEERSRALVNIPTDRRPHRHIPSQLPDRHFLSVHKSYGHSIQPHFTWVILVDPHYALRAATRRNLHKKIILSPCTLRLGSLFHPI</sequence>
<gene>
    <name evidence="1" type="ORF">GALMADRAFT_424268</name>
</gene>
<keyword evidence="2" id="KW-1185">Reference proteome</keyword>
<reference evidence="2" key="1">
    <citation type="journal article" date="2014" name="Proc. Natl. Acad. Sci. U.S.A.">
        <title>Extensive sampling of basidiomycete genomes demonstrates inadequacy of the white-rot/brown-rot paradigm for wood decay fungi.</title>
        <authorList>
            <person name="Riley R."/>
            <person name="Salamov A.A."/>
            <person name="Brown D.W."/>
            <person name="Nagy L.G."/>
            <person name="Floudas D."/>
            <person name="Held B.W."/>
            <person name="Levasseur A."/>
            <person name="Lombard V."/>
            <person name="Morin E."/>
            <person name="Otillar R."/>
            <person name="Lindquist E.A."/>
            <person name="Sun H."/>
            <person name="LaButti K.M."/>
            <person name="Schmutz J."/>
            <person name="Jabbour D."/>
            <person name="Luo H."/>
            <person name="Baker S.E."/>
            <person name="Pisabarro A.G."/>
            <person name="Walton J.D."/>
            <person name="Blanchette R.A."/>
            <person name="Henrissat B."/>
            <person name="Martin F."/>
            <person name="Cullen D."/>
            <person name="Hibbett D.S."/>
            <person name="Grigoriev I.V."/>
        </authorList>
    </citation>
    <scope>NUCLEOTIDE SEQUENCE [LARGE SCALE GENOMIC DNA]</scope>
    <source>
        <strain evidence="2">CBS 339.88</strain>
    </source>
</reference>
<evidence type="ECO:0000313" key="1">
    <source>
        <dbReference type="EMBL" id="KDR76999.1"/>
    </source>
</evidence>
<dbReference type="AlphaFoldDB" id="A0A067TAV1"/>
<organism evidence="1 2">
    <name type="scientific">Galerina marginata (strain CBS 339.88)</name>
    <dbReference type="NCBI Taxonomy" id="685588"/>
    <lineage>
        <taxon>Eukaryota</taxon>
        <taxon>Fungi</taxon>
        <taxon>Dikarya</taxon>
        <taxon>Basidiomycota</taxon>
        <taxon>Agaricomycotina</taxon>
        <taxon>Agaricomycetes</taxon>
        <taxon>Agaricomycetidae</taxon>
        <taxon>Agaricales</taxon>
        <taxon>Agaricineae</taxon>
        <taxon>Strophariaceae</taxon>
        <taxon>Galerina</taxon>
    </lineage>
</organism>
<evidence type="ECO:0000313" key="2">
    <source>
        <dbReference type="Proteomes" id="UP000027222"/>
    </source>
</evidence>
<proteinExistence type="predicted"/>
<dbReference type="Proteomes" id="UP000027222">
    <property type="component" value="Unassembled WGS sequence"/>
</dbReference>
<dbReference type="EMBL" id="KL142377">
    <property type="protein sequence ID" value="KDR76999.1"/>
    <property type="molecule type" value="Genomic_DNA"/>
</dbReference>
<protein>
    <submittedName>
        <fullName evidence="1">Uncharacterized protein</fullName>
    </submittedName>
</protein>